<dbReference type="Proteomes" id="UP000184440">
    <property type="component" value="Unassembled WGS sequence"/>
</dbReference>
<dbReference type="GO" id="GO:0008726">
    <property type="term" value="F:alkanesulfonate monooxygenase activity"/>
    <property type="evidence" value="ECO:0007669"/>
    <property type="project" value="TreeGrafter"/>
</dbReference>
<sequence length="293" mass="30809">MDIGIGLPTHAPWGDGRRFVEWARRAEAHGFGSVAVSDRLLWSTPEPLTVLAAVAGATDRIRLQTSVLLAPLRANPLLFAKSVLTLDHLAGPDRLRLGLATGFREDDFTASGVPYRTRGARFDDLLLQLDDAFNDRAGLGLPPATTGGPPLLFGGTSAAALRRTAARGAGWLAGTASVQDLDEFVPALRAAWAAAGRTGAPRVVASAMFALGPDAKAAVDRAIAPYYAFAGEDWAREGVETALTSADQIAATVAEFAKHGCDELILTGNDPDPDQVDLLAEALRGRLRPGSTH</sequence>
<evidence type="ECO:0000256" key="1">
    <source>
        <dbReference type="ARBA" id="ARBA00022630"/>
    </source>
</evidence>
<dbReference type="InterPro" id="IPR050172">
    <property type="entry name" value="SsuD_RutA_monooxygenase"/>
</dbReference>
<dbReference type="InterPro" id="IPR036661">
    <property type="entry name" value="Luciferase-like_sf"/>
</dbReference>
<keyword evidence="3" id="KW-0560">Oxidoreductase</keyword>
<dbReference type="PANTHER" id="PTHR42847">
    <property type="entry name" value="ALKANESULFONATE MONOOXYGENASE"/>
    <property type="match status" value="1"/>
</dbReference>
<keyword evidence="7" id="KW-1185">Reference proteome</keyword>
<dbReference type="RefSeq" id="WP_073260118.1">
    <property type="nucleotide sequence ID" value="NZ_FRCS01000007.1"/>
</dbReference>
<proteinExistence type="predicted"/>
<protein>
    <submittedName>
        <fullName evidence="6">Flavin-dependent oxidoreductase, luciferase family (Includes alkanesulfonate monooxygenase SsuD and methylene tetrahydromethanopterin reductase)</fullName>
    </submittedName>
</protein>
<keyword evidence="2" id="KW-0288">FMN</keyword>
<keyword evidence="4 6" id="KW-0503">Monooxygenase</keyword>
<organism evidence="6 7">
    <name type="scientific">Cryptosporangium aurantiacum</name>
    <dbReference type="NCBI Taxonomy" id="134849"/>
    <lineage>
        <taxon>Bacteria</taxon>
        <taxon>Bacillati</taxon>
        <taxon>Actinomycetota</taxon>
        <taxon>Actinomycetes</taxon>
        <taxon>Cryptosporangiales</taxon>
        <taxon>Cryptosporangiaceae</taxon>
        <taxon>Cryptosporangium</taxon>
    </lineage>
</organism>
<gene>
    <name evidence="6" type="ORF">SAMN05443668_107333</name>
</gene>
<dbReference type="InterPro" id="IPR011251">
    <property type="entry name" value="Luciferase-like_dom"/>
</dbReference>
<evidence type="ECO:0000259" key="5">
    <source>
        <dbReference type="Pfam" id="PF00296"/>
    </source>
</evidence>
<dbReference type="STRING" id="134849.SAMN05443668_107333"/>
<evidence type="ECO:0000256" key="2">
    <source>
        <dbReference type="ARBA" id="ARBA00022643"/>
    </source>
</evidence>
<name>A0A1M7TY70_9ACTN</name>
<evidence type="ECO:0000313" key="6">
    <source>
        <dbReference type="EMBL" id="SHN75593.1"/>
    </source>
</evidence>
<dbReference type="AlphaFoldDB" id="A0A1M7TY70"/>
<dbReference type="PANTHER" id="PTHR42847:SF4">
    <property type="entry name" value="ALKANESULFONATE MONOOXYGENASE-RELATED"/>
    <property type="match status" value="1"/>
</dbReference>
<dbReference type="GO" id="GO:0046306">
    <property type="term" value="P:alkanesulfonate catabolic process"/>
    <property type="evidence" value="ECO:0007669"/>
    <property type="project" value="TreeGrafter"/>
</dbReference>
<dbReference type="SUPFAM" id="SSF51679">
    <property type="entry name" value="Bacterial luciferase-like"/>
    <property type="match status" value="1"/>
</dbReference>
<accession>A0A1M7TY70</accession>
<feature type="domain" description="Luciferase-like" evidence="5">
    <location>
        <begin position="14"/>
        <end position="244"/>
    </location>
</feature>
<reference evidence="6 7" key="1">
    <citation type="submission" date="2016-11" db="EMBL/GenBank/DDBJ databases">
        <authorList>
            <person name="Jaros S."/>
            <person name="Januszkiewicz K."/>
            <person name="Wedrychowicz H."/>
        </authorList>
    </citation>
    <scope>NUCLEOTIDE SEQUENCE [LARGE SCALE GENOMIC DNA]</scope>
    <source>
        <strain evidence="6 7">DSM 46144</strain>
    </source>
</reference>
<dbReference type="Pfam" id="PF00296">
    <property type="entry name" value="Bac_luciferase"/>
    <property type="match status" value="1"/>
</dbReference>
<dbReference type="OrthoDB" id="5723200at2"/>
<evidence type="ECO:0000313" key="7">
    <source>
        <dbReference type="Proteomes" id="UP000184440"/>
    </source>
</evidence>
<evidence type="ECO:0000256" key="3">
    <source>
        <dbReference type="ARBA" id="ARBA00023002"/>
    </source>
</evidence>
<dbReference type="EMBL" id="FRCS01000007">
    <property type="protein sequence ID" value="SHN75593.1"/>
    <property type="molecule type" value="Genomic_DNA"/>
</dbReference>
<dbReference type="Gene3D" id="3.20.20.30">
    <property type="entry name" value="Luciferase-like domain"/>
    <property type="match status" value="1"/>
</dbReference>
<keyword evidence="1" id="KW-0285">Flavoprotein</keyword>
<evidence type="ECO:0000256" key="4">
    <source>
        <dbReference type="ARBA" id="ARBA00023033"/>
    </source>
</evidence>